<name>A0A8S5NLP8_9CAUD</name>
<accession>A0A8S5NLP8</accession>
<dbReference type="EMBL" id="BK015191">
    <property type="protein sequence ID" value="DAD95271.1"/>
    <property type="molecule type" value="Genomic_DNA"/>
</dbReference>
<sequence length="39" mass="4481">MKLRKNGTKLLKVTMVSLNRLSICITTNLLPHRMIICLI</sequence>
<evidence type="ECO:0000313" key="1">
    <source>
        <dbReference type="EMBL" id="DAD95271.1"/>
    </source>
</evidence>
<reference evidence="1" key="1">
    <citation type="journal article" date="2021" name="Proc. Natl. Acad. Sci. U.S.A.">
        <title>A Catalog of Tens of Thousands of Viruses from Human Metagenomes Reveals Hidden Associations with Chronic Diseases.</title>
        <authorList>
            <person name="Tisza M.J."/>
            <person name="Buck C.B."/>
        </authorList>
    </citation>
    <scope>NUCLEOTIDE SEQUENCE</scope>
    <source>
        <strain evidence="1">CtsNK10</strain>
    </source>
</reference>
<proteinExistence type="predicted"/>
<organism evidence="1">
    <name type="scientific">Podoviridae sp. ctsNK10</name>
    <dbReference type="NCBI Taxonomy" id="2826582"/>
    <lineage>
        <taxon>Viruses</taxon>
        <taxon>Duplodnaviria</taxon>
        <taxon>Heunggongvirae</taxon>
        <taxon>Uroviricota</taxon>
        <taxon>Caudoviricetes</taxon>
    </lineage>
</organism>
<protein>
    <submittedName>
        <fullName evidence="1">Uncharacterized protein</fullName>
    </submittedName>
</protein>